<dbReference type="AlphaFoldDB" id="A0A4C1Y2M8"/>
<proteinExistence type="predicted"/>
<accession>A0A4C1Y2M8</accession>
<gene>
    <name evidence="1" type="ORF">EVAR_36561_1</name>
</gene>
<keyword evidence="2" id="KW-1185">Reference proteome</keyword>
<comment type="caution">
    <text evidence="1">The sequence shown here is derived from an EMBL/GenBank/DDBJ whole genome shotgun (WGS) entry which is preliminary data.</text>
</comment>
<sequence>MRPSLIGRLPPSALQLAQRRPRIAGDRRRVVYLITEENSKHIEPQSSHDPSERLCGRITENNGGEIIAVKMRYLRRMCGVLLKDRRTHNDVREWCGLRDVVTRIEKGKLRRLGHPKRMNERRLTKLIETGNVCDCEGKPLRNATRYGASLSGFPFSHAYGSGRQARRLSL</sequence>
<name>A0A4C1Y2M8_EUMVA</name>
<protein>
    <submittedName>
        <fullName evidence="1">Uncharacterized protein</fullName>
    </submittedName>
</protein>
<dbReference type="OrthoDB" id="6776761at2759"/>
<reference evidence="1 2" key="1">
    <citation type="journal article" date="2019" name="Commun. Biol.">
        <title>The bagworm genome reveals a unique fibroin gene that provides high tensile strength.</title>
        <authorList>
            <person name="Kono N."/>
            <person name="Nakamura H."/>
            <person name="Ohtoshi R."/>
            <person name="Tomita M."/>
            <person name="Numata K."/>
            <person name="Arakawa K."/>
        </authorList>
    </citation>
    <scope>NUCLEOTIDE SEQUENCE [LARGE SCALE GENOMIC DNA]</scope>
</reference>
<evidence type="ECO:0000313" key="2">
    <source>
        <dbReference type="Proteomes" id="UP000299102"/>
    </source>
</evidence>
<evidence type="ECO:0000313" key="1">
    <source>
        <dbReference type="EMBL" id="GBP68799.1"/>
    </source>
</evidence>
<dbReference type="EMBL" id="BGZK01001024">
    <property type="protein sequence ID" value="GBP68799.1"/>
    <property type="molecule type" value="Genomic_DNA"/>
</dbReference>
<dbReference type="Proteomes" id="UP000299102">
    <property type="component" value="Unassembled WGS sequence"/>
</dbReference>
<organism evidence="1 2">
    <name type="scientific">Eumeta variegata</name>
    <name type="common">Bagworm moth</name>
    <name type="synonym">Eumeta japonica</name>
    <dbReference type="NCBI Taxonomy" id="151549"/>
    <lineage>
        <taxon>Eukaryota</taxon>
        <taxon>Metazoa</taxon>
        <taxon>Ecdysozoa</taxon>
        <taxon>Arthropoda</taxon>
        <taxon>Hexapoda</taxon>
        <taxon>Insecta</taxon>
        <taxon>Pterygota</taxon>
        <taxon>Neoptera</taxon>
        <taxon>Endopterygota</taxon>
        <taxon>Lepidoptera</taxon>
        <taxon>Glossata</taxon>
        <taxon>Ditrysia</taxon>
        <taxon>Tineoidea</taxon>
        <taxon>Psychidae</taxon>
        <taxon>Oiketicinae</taxon>
        <taxon>Eumeta</taxon>
    </lineage>
</organism>